<dbReference type="Pfam" id="PF00129">
    <property type="entry name" value="MHC_I"/>
    <property type="match status" value="1"/>
</dbReference>
<protein>
    <recommendedName>
        <fullName evidence="5">Ig-like domain-containing protein</fullName>
    </recommendedName>
</protein>
<dbReference type="CDD" id="cd07698">
    <property type="entry name" value="IgC1_MHC_I_alpha3"/>
    <property type="match status" value="1"/>
</dbReference>
<dbReference type="PANTHER" id="PTHR16675:SF237">
    <property type="entry name" value="MHC CLASS I ANTIGEN TRANSCRIPT VARIANT 1-RELATED"/>
    <property type="match status" value="1"/>
</dbReference>
<sequence length="422" mass="48378">NGLCCRSASFTFVVNLISRFNQDIGDVCALKYFYWSRLQSRAPSSKFLTFWRLRNRFSIRRLKTEIVKMKILVFLCVVGLSFHGSTAVTHSLKYFYTASSQVPNFPEFVTVGLVDDVQISYYDSNIRMEVPKQDWVKDAVDQQYWERNTQASLGSQQSYKANIEIAKQRFNQTGGVHVFQNMYGCEWDDETGEVKGYDQYGYDGEDFINLDQKEESWVAPRQQALITKQKWDHSRAFTASEKQYLTQECPEWLKKYVDSGRSSLMKKEFPSVSLLQKSSSSPISCHATGFYPSRAELLWRKDGEEIHEGVEKGQILPNNDGTFQMSVDLQLPSGEDMQRYECVFQLSGAKEDKITKLEKTKIRSNEESFGQMMVIIGVIAAVILVVLAVSAFILYKKKSAKRPPSPVENKEVQQQMLPEPNA</sequence>
<keyword evidence="1" id="KW-0325">Glycoprotein</keyword>
<dbReference type="FunFam" id="3.30.500.10:FF:000001">
    <property type="entry name" value="H-2 class I histocompatibility antigen, alpha chain"/>
    <property type="match status" value="1"/>
</dbReference>
<reference evidence="6 7" key="2">
    <citation type="submission" date="2019-01" db="EMBL/GenBank/DDBJ databases">
        <title>A chromosome length genome reference of the Java medaka (oryzias javanicus).</title>
        <authorList>
            <person name="Herpin A."/>
            <person name="Takehana Y."/>
            <person name="Naruse K."/>
            <person name="Ansai S."/>
            <person name="Kawaguchi M."/>
        </authorList>
    </citation>
    <scope>NUCLEOTIDE SEQUENCE [LARGE SCALE GENOMIC DNA]</scope>
    <source>
        <strain evidence="6">RS831</strain>
        <tissue evidence="6">Whole body</tissue>
    </source>
</reference>
<dbReference type="InterPro" id="IPR036179">
    <property type="entry name" value="Ig-like_dom_sf"/>
</dbReference>
<dbReference type="InterPro" id="IPR050208">
    <property type="entry name" value="MHC_class-I_related"/>
</dbReference>
<dbReference type="PRINTS" id="PR01638">
    <property type="entry name" value="MHCCLASSI"/>
</dbReference>
<feature type="transmembrane region" description="Helical" evidence="4">
    <location>
        <begin position="372"/>
        <end position="395"/>
    </location>
</feature>
<dbReference type="InterPro" id="IPR003597">
    <property type="entry name" value="Ig_C1-set"/>
</dbReference>
<feature type="region of interest" description="Disordered" evidence="3">
    <location>
        <begin position="400"/>
        <end position="422"/>
    </location>
</feature>
<evidence type="ECO:0000256" key="1">
    <source>
        <dbReference type="ARBA" id="ARBA00023180"/>
    </source>
</evidence>
<evidence type="ECO:0000259" key="5">
    <source>
        <dbReference type="PROSITE" id="PS50835"/>
    </source>
</evidence>
<dbReference type="AlphaFoldDB" id="A0A3S2PHI4"/>
<evidence type="ECO:0000256" key="3">
    <source>
        <dbReference type="SAM" id="MobiDB-lite"/>
    </source>
</evidence>
<dbReference type="PROSITE" id="PS50835">
    <property type="entry name" value="IG_LIKE"/>
    <property type="match status" value="1"/>
</dbReference>
<gene>
    <name evidence="6" type="ORF">OJAV_G00111110</name>
</gene>
<dbReference type="Gene3D" id="3.30.500.10">
    <property type="entry name" value="MHC class I-like antigen recognition-like"/>
    <property type="match status" value="1"/>
</dbReference>
<dbReference type="Proteomes" id="UP000283210">
    <property type="component" value="Chromosome 11"/>
</dbReference>
<keyword evidence="4" id="KW-0472">Membrane</keyword>
<evidence type="ECO:0000313" key="7">
    <source>
        <dbReference type="Proteomes" id="UP000283210"/>
    </source>
</evidence>
<organism evidence="6 7">
    <name type="scientific">Oryzias javanicus</name>
    <name type="common">Javanese ricefish</name>
    <name type="synonym">Aplocheilus javanicus</name>
    <dbReference type="NCBI Taxonomy" id="123683"/>
    <lineage>
        <taxon>Eukaryota</taxon>
        <taxon>Metazoa</taxon>
        <taxon>Chordata</taxon>
        <taxon>Craniata</taxon>
        <taxon>Vertebrata</taxon>
        <taxon>Euteleostomi</taxon>
        <taxon>Actinopterygii</taxon>
        <taxon>Neopterygii</taxon>
        <taxon>Teleostei</taxon>
        <taxon>Neoteleostei</taxon>
        <taxon>Acanthomorphata</taxon>
        <taxon>Ovalentaria</taxon>
        <taxon>Atherinomorphae</taxon>
        <taxon>Beloniformes</taxon>
        <taxon>Adrianichthyidae</taxon>
        <taxon>Oryziinae</taxon>
        <taxon>Oryzias</taxon>
    </lineage>
</organism>
<dbReference type="InterPro" id="IPR013783">
    <property type="entry name" value="Ig-like_fold"/>
</dbReference>
<keyword evidence="4" id="KW-1133">Transmembrane helix</keyword>
<keyword evidence="7" id="KW-1185">Reference proteome</keyword>
<feature type="domain" description="Ig-like" evidence="5">
    <location>
        <begin position="270"/>
        <end position="355"/>
    </location>
</feature>
<dbReference type="FunFam" id="2.60.40.10:FF:000943">
    <property type="entry name" value="Classical MHC class I molecule, alpha-chain"/>
    <property type="match status" value="1"/>
</dbReference>
<dbReference type="EMBL" id="CM012447">
    <property type="protein sequence ID" value="RVE66810.1"/>
    <property type="molecule type" value="Genomic_DNA"/>
</dbReference>
<dbReference type="GO" id="GO:0006955">
    <property type="term" value="P:immune response"/>
    <property type="evidence" value="ECO:0007669"/>
    <property type="project" value="TreeGrafter"/>
</dbReference>
<dbReference type="OrthoDB" id="8936120at2759"/>
<dbReference type="InterPro" id="IPR011161">
    <property type="entry name" value="MHC_I-like_Ag-recog"/>
</dbReference>
<dbReference type="SUPFAM" id="SSF54452">
    <property type="entry name" value="MHC antigen-recognition domain"/>
    <property type="match status" value="1"/>
</dbReference>
<dbReference type="Pfam" id="PF07654">
    <property type="entry name" value="C1-set"/>
    <property type="match status" value="1"/>
</dbReference>
<dbReference type="InterPro" id="IPR037055">
    <property type="entry name" value="MHC_I-like_Ag-recog_sf"/>
</dbReference>
<comment type="similarity">
    <text evidence="2">Belongs to the MHC class I family.</text>
</comment>
<evidence type="ECO:0000313" key="6">
    <source>
        <dbReference type="EMBL" id="RVE66810.1"/>
    </source>
</evidence>
<dbReference type="SMART" id="SM00407">
    <property type="entry name" value="IGc1"/>
    <property type="match status" value="1"/>
</dbReference>
<name>A0A3S2PHI4_ORYJA</name>
<feature type="non-terminal residue" evidence="6">
    <location>
        <position position="1"/>
    </location>
</feature>
<dbReference type="InterPro" id="IPR001039">
    <property type="entry name" value="MHC_I_a_a1/a2"/>
</dbReference>
<dbReference type="InterPro" id="IPR007110">
    <property type="entry name" value="Ig-like_dom"/>
</dbReference>
<dbReference type="PANTHER" id="PTHR16675">
    <property type="entry name" value="MHC CLASS I-RELATED"/>
    <property type="match status" value="1"/>
</dbReference>
<keyword evidence="4" id="KW-0812">Transmembrane</keyword>
<evidence type="ECO:0000256" key="2">
    <source>
        <dbReference type="RuleBase" id="RU004439"/>
    </source>
</evidence>
<dbReference type="GO" id="GO:0009897">
    <property type="term" value="C:external side of plasma membrane"/>
    <property type="evidence" value="ECO:0007669"/>
    <property type="project" value="TreeGrafter"/>
</dbReference>
<reference evidence="6 7" key="1">
    <citation type="submission" date="2018-11" db="EMBL/GenBank/DDBJ databases">
        <authorList>
            <person name="Lopez-Roques C."/>
            <person name="Donnadieu C."/>
            <person name="Bouchez O."/>
            <person name="Klopp C."/>
            <person name="Cabau C."/>
            <person name="Zahm M."/>
        </authorList>
    </citation>
    <scope>NUCLEOTIDE SEQUENCE [LARGE SCALE GENOMIC DNA]</scope>
    <source>
        <strain evidence="6">RS831</strain>
        <tissue evidence="6">Whole body</tissue>
    </source>
</reference>
<dbReference type="SUPFAM" id="SSF48726">
    <property type="entry name" value="Immunoglobulin"/>
    <property type="match status" value="1"/>
</dbReference>
<dbReference type="GO" id="GO:0005615">
    <property type="term" value="C:extracellular space"/>
    <property type="evidence" value="ECO:0007669"/>
    <property type="project" value="TreeGrafter"/>
</dbReference>
<accession>A0A3S2PHI4</accession>
<dbReference type="InterPro" id="IPR011162">
    <property type="entry name" value="MHC_I/II-like_Ag-recog"/>
</dbReference>
<proteinExistence type="inferred from homology"/>
<evidence type="ECO:0000256" key="4">
    <source>
        <dbReference type="SAM" id="Phobius"/>
    </source>
</evidence>
<dbReference type="Gene3D" id="2.60.40.10">
    <property type="entry name" value="Immunoglobulins"/>
    <property type="match status" value="1"/>
</dbReference>